<name>A0A164L2A7_9CRUS</name>
<protein>
    <submittedName>
        <fullName evidence="1">Uncharacterized protein</fullName>
    </submittedName>
</protein>
<accession>A0A164L2A7</accession>
<gene>
    <name evidence="1" type="ORF">APZ42_033499</name>
</gene>
<organism evidence="1 2">
    <name type="scientific">Daphnia magna</name>
    <dbReference type="NCBI Taxonomy" id="35525"/>
    <lineage>
        <taxon>Eukaryota</taxon>
        <taxon>Metazoa</taxon>
        <taxon>Ecdysozoa</taxon>
        <taxon>Arthropoda</taxon>
        <taxon>Crustacea</taxon>
        <taxon>Branchiopoda</taxon>
        <taxon>Diplostraca</taxon>
        <taxon>Cladocera</taxon>
        <taxon>Anomopoda</taxon>
        <taxon>Daphniidae</taxon>
        <taxon>Daphnia</taxon>
    </lineage>
</organism>
<dbReference type="EMBL" id="LRGB01003216">
    <property type="protein sequence ID" value="KZS03733.1"/>
    <property type="molecule type" value="Genomic_DNA"/>
</dbReference>
<comment type="caution">
    <text evidence="1">The sequence shown here is derived from an EMBL/GenBank/DDBJ whole genome shotgun (WGS) entry which is preliminary data.</text>
</comment>
<evidence type="ECO:0000313" key="2">
    <source>
        <dbReference type="Proteomes" id="UP000076858"/>
    </source>
</evidence>
<dbReference type="AlphaFoldDB" id="A0A164L2A7"/>
<proteinExistence type="predicted"/>
<sequence length="58" mass="6527">MAIDGHQDGACNNQIRMVMPKTKSKIMCCAARDFETTAKHIFLKRKTKFHSSSITLGK</sequence>
<dbReference type="Proteomes" id="UP000076858">
    <property type="component" value="Unassembled WGS sequence"/>
</dbReference>
<evidence type="ECO:0000313" key="1">
    <source>
        <dbReference type="EMBL" id="KZS03733.1"/>
    </source>
</evidence>
<keyword evidence="2" id="KW-1185">Reference proteome</keyword>
<reference evidence="1 2" key="1">
    <citation type="submission" date="2016-03" db="EMBL/GenBank/DDBJ databases">
        <title>EvidentialGene: Evidence-directed Construction of Genes on Genomes.</title>
        <authorList>
            <person name="Gilbert D.G."/>
            <person name="Choi J.-H."/>
            <person name="Mockaitis K."/>
            <person name="Colbourne J."/>
            <person name="Pfrender M."/>
        </authorList>
    </citation>
    <scope>NUCLEOTIDE SEQUENCE [LARGE SCALE GENOMIC DNA]</scope>
    <source>
        <strain evidence="1 2">Xinb3</strain>
        <tissue evidence="1">Complete organism</tissue>
    </source>
</reference>